<dbReference type="Proteomes" id="UP000318578">
    <property type="component" value="Unassembled WGS sequence"/>
</dbReference>
<gene>
    <name evidence="2" type="ORF">FNH06_30595</name>
</gene>
<dbReference type="Pfam" id="PF12697">
    <property type="entry name" value="Abhydrolase_6"/>
    <property type="match status" value="1"/>
</dbReference>
<sequence length="282" mass="29404">MTGPLTVHDAERAELPGPYGPIAALSTRGAGKATALLVPGYTGSKEDFAPLLDDIAADGFRAVAIDLPGQFESPGPDDESAYLPAALGQVVAATVEHLATEGKPVLLLGHSYGGLVARAAVLAGAGVAGLTLMDTGPSALPEGPRRTALSLGEPLLRKQGIEAAYGVREQMNERFPSWTALPAELKAFYRHRFVSSSPAGLLGMADGLRYEPDLVEALRARNVPSLVVAGEGDDAWSVAAQQDMAARLNAPFALVPHAAHSPNIENPKGLLGVLLPAWRSWL</sequence>
<dbReference type="PANTHER" id="PTHR43798">
    <property type="entry name" value="MONOACYLGLYCEROL LIPASE"/>
    <property type="match status" value="1"/>
</dbReference>
<evidence type="ECO:0000259" key="1">
    <source>
        <dbReference type="Pfam" id="PF12697"/>
    </source>
</evidence>
<dbReference type="Gene3D" id="3.40.50.1820">
    <property type="entry name" value="alpha/beta hydrolase"/>
    <property type="match status" value="1"/>
</dbReference>
<name>A0A558A047_9PSEU</name>
<dbReference type="OrthoDB" id="3211023at2"/>
<dbReference type="InterPro" id="IPR000073">
    <property type="entry name" value="AB_hydrolase_1"/>
</dbReference>
<dbReference type="InterPro" id="IPR029058">
    <property type="entry name" value="AB_hydrolase_fold"/>
</dbReference>
<dbReference type="InterPro" id="IPR050266">
    <property type="entry name" value="AB_hydrolase_sf"/>
</dbReference>
<dbReference type="SUPFAM" id="SSF53474">
    <property type="entry name" value="alpha/beta-Hydrolases"/>
    <property type="match status" value="1"/>
</dbReference>
<reference evidence="2 3" key="1">
    <citation type="submission" date="2019-07" db="EMBL/GenBank/DDBJ databases">
        <title>New species of Amycolatopsis and Streptomyces.</title>
        <authorList>
            <person name="Duangmal K."/>
            <person name="Teo W.F.A."/>
            <person name="Lipun K."/>
        </authorList>
    </citation>
    <scope>NUCLEOTIDE SEQUENCE [LARGE SCALE GENOMIC DNA]</scope>
    <source>
        <strain evidence="2 3">JCM 30562</strain>
    </source>
</reference>
<protein>
    <submittedName>
        <fullName evidence="2">Alpha/beta fold hydrolase</fullName>
    </submittedName>
</protein>
<keyword evidence="2" id="KW-0378">Hydrolase</keyword>
<evidence type="ECO:0000313" key="2">
    <source>
        <dbReference type="EMBL" id="TVT17624.1"/>
    </source>
</evidence>
<dbReference type="AlphaFoldDB" id="A0A558A047"/>
<evidence type="ECO:0000313" key="3">
    <source>
        <dbReference type="Proteomes" id="UP000318578"/>
    </source>
</evidence>
<comment type="caution">
    <text evidence="2">The sequence shown here is derived from an EMBL/GenBank/DDBJ whole genome shotgun (WGS) entry which is preliminary data.</text>
</comment>
<organism evidence="2 3">
    <name type="scientific">Amycolatopsis acidiphila</name>
    <dbReference type="NCBI Taxonomy" id="715473"/>
    <lineage>
        <taxon>Bacteria</taxon>
        <taxon>Bacillati</taxon>
        <taxon>Actinomycetota</taxon>
        <taxon>Actinomycetes</taxon>
        <taxon>Pseudonocardiales</taxon>
        <taxon>Pseudonocardiaceae</taxon>
        <taxon>Amycolatopsis</taxon>
    </lineage>
</organism>
<dbReference type="RefSeq" id="WP_144643412.1">
    <property type="nucleotide sequence ID" value="NZ_BNAX01000019.1"/>
</dbReference>
<accession>A0A558A047</accession>
<keyword evidence="3" id="KW-1185">Reference proteome</keyword>
<proteinExistence type="predicted"/>
<dbReference type="GO" id="GO:0016787">
    <property type="term" value="F:hydrolase activity"/>
    <property type="evidence" value="ECO:0007669"/>
    <property type="project" value="UniProtKB-KW"/>
</dbReference>
<dbReference type="EMBL" id="VJZA01000075">
    <property type="protein sequence ID" value="TVT17624.1"/>
    <property type="molecule type" value="Genomic_DNA"/>
</dbReference>
<feature type="domain" description="AB hydrolase-1" evidence="1">
    <location>
        <begin position="36"/>
        <end position="270"/>
    </location>
</feature>